<dbReference type="Pfam" id="PF03283">
    <property type="entry name" value="PAE"/>
    <property type="match status" value="1"/>
</dbReference>
<proteinExistence type="predicted"/>
<sequence>MTRVNKRLRTLMAFGVVCGVLAACSNDTTTSSTPALSDTTVISADAAPASDAPSTDAPTTGASKWESITAPADCMCSDGSGFTYFVRKADPNKVLFFLEGGGACFSKDTCAPGSDTFKRTVGHDGGMTDGEGIFDFTNPKNPFANYSMVFVPYCTGDVHIGNATTDYGDGVVVHHNGYINGTTALAKMAELFPDATQIVVAGESAGSVPTPLYAGLAHDLMPTAKLTVLADGSGAYPDVPVMNSTIGAQWGTMNAVPKWPTTVGLTPEQWSLPGLFVQAGKHDPTITFARHDYAFDHTQTAFAALAGVAAENLVQLIDTNEQQIEASGIQLYSYIAPGETHTVLHSNTFYTETVNGTLFVDWVTDLITAQPIADVHCSGDCKAA</sequence>
<evidence type="ECO:0000313" key="2">
    <source>
        <dbReference type="EMBL" id="CAB4919263.1"/>
    </source>
</evidence>
<evidence type="ECO:0000313" key="1">
    <source>
        <dbReference type="EMBL" id="CAB4362925.1"/>
    </source>
</evidence>
<dbReference type="PROSITE" id="PS51257">
    <property type="entry name" value="PROKAR_LIPOPROTEIN"/>
    <property type="match status" value="1"/>
</dbReference>
<gene>
    <name evidence="2" type="ORF">UFOPK3651_00752</name>
    <name evidence="1" type="ORF">UFOPK4189_00712</name>
</gene>
<reference evidence="1" key="1">
    <citation type="submission" date="2020-05" db="EMBL/GenBank/DDBJ databases">
        <authorList>
            <person name="Chiriac C."/>
            <person name="Salcher M."/>
            <person name="Ghai R."/>
            <person name="Kavagutti S V."/>
        </authorList>
    </citation>
    <scope>NUCLEOTIDE SEQUENCE</scope>
</reference>
<dbReference type="PANTHER" id="PTHR21562:SF83">
    <property type="entry name" value="PECTIN ACETYLESTERASE 4"/>
    <property type="match status" value="1"/>
</dbReference>
<name>A0A6J6A243_9ZZZZ</name>
<dbReference type="EMBL" id="CAFBMT010000003">
    <property type="protein sequence ID" value="CAB4919263.1"/>
    <property type="molecule type" value="Genomic_DNA"/>
</dbReference>
<protein>
    <submittedName>
        <fullName evidence="1">Unannotated protein</fullName>
    </submittedName>
</protein>
<accession>A0A6J6A243</accession>
<organism evidence="1">
    <name type="scientific">freshwater metagenome</name>
    <dbReference type="NCBI Taxonomy" id="449393"/>
    <lineage>
        <taxon>unclassified sequences</taxon>
        <taxon>metagenomes</taxon>
        <taxon>ecological metagenomes</taxon>
    </lineage>
</organism>
<dbReference type="InterPro" id="IPR004963">
    <property type="entry name" value="PAE/NOTUM"/>
</dbReference>
<dbReference type="EMBL" id="CAESGF010000003">
    <property type="protein sequence ID" value="CAB4362925.1"/>
    <property type="molecule type" value="Genomic_DNA"/>
</dbReference>
<dbReference type="PANTHER" id="PTHR21562">
    <property type="entry name" value="NOTUM-RELATED"/>
    <property type="match status" value="1"/>
</dbReference>
<dbReference type="GO" id="GO:0016787">
    <property type="term" value="F:hydrolase activity"/>
    <property type="evidence" value="ECO:0007669"/>
    <property type="project" value="InterPro"/>
</dbReference>
<dbReference type="AlphaFoldDB" id="A0A6J6A243"/>